<sequence length="92" mass="10503">MNFELLQEHTFKSKDSLRLERLGILRKSKAGENDLKANRRYDLYLLTAHSAVLPSSPLLYASMYLHDLRANLRMVAIGTLLRVLRTSSNKSA</sequence>
<dbReference type="Proteomes" id="UP001153678">
    <property type="component" value="Unassembled WGS sequence"/>
</dbReference>
<gene>
    <name evidence="1" type="ORF">FWILDA_LOCUS10672</name>
</gene>
<feature type="non-terminal residue" evidence="1">
    <location>
        <position position="1"/>
    </location>
</feature>
<evidence type="ECO:0000313" key="1">
    <source>
        <dbReference type="EMBL" id="CAI2182623.1"/>
    </source>
</evidence>
<dbReference type="AlphaFoldDB" id="A0A9W4X2Y9"/>
<protein>
    <submittedName>
        <fullName evidence="1">6889_t:CDS:1</fullName>
    </submittedName>
</protein>
<keyword evidence="2" id="KW-1185">Reference proteome</keyword>
<evidence type="ECO:0000313" key="2">
    <source>
        <dbReference type="Proteomes" id="UP001153678"/>
    </source>
</evidence>
<comment type="caution">
    <text evidence="1">The sequence shown here is derived from an EMBL/GenBank/DDBJ whole genome shotgun (WGS) entry which is preliminary data.</text>
</comment>
<dbReference type="EMBL" id="CAMKVN010002790">
    <property type="protein sequence ID" value="CAI2182623.1"/>
    <property type="molecule type" value="Genomic_DNA"/>
</dbReference>
<organism evidence="1 2">
    <name type="scientific">Funneliformis geosporum</name>
    <dbReference type="NCBI Taxonomy" id="1117311"/>
    <lineage>
        <taxon>Eukaryota</taxon>
        <taxon>Fungi</taxon>
        <taxon>Fungi incertae sedis</taxon>
        <taxon>Mucoromycota</taxon>
        <taxon>Glomeromycotina</taxon>
        <taxon>Glomeromycetes</taxon>
        <taxon>Glomerales</taxon>
        <taxon>Glomeraceae</taxon>
        <taxon>Funneliformis</taxon>
    </lineage>
</organism>
<proteinExistence type="predicted"/>
<reference evidence="1" key="1">
    <citation type="submission" date="2022-08" db="EMBL/GenBank/DDBJ databases">
        <authorList>
            <person name="Kallberg Y."/>
            <person name="Tangrot J."/>
            <person name="Rosling A."/>
        </authorList>
    </citation>
    <scope>NUCLEOTIDE SEQUENCE</scope>
    <source>
        <strain evidence="1">Wild A</strain>
    </source>
</reference>
<name>A0A9W4X2Y9_9GLOM</name>
<accession>A0A9W4X2Y9</accession>